<evidence type="ECO:0000313" key="2">
    <source>
        <dbReference type="Proteomes" id="UP000637423"/>
    </source>
</evidence>
<reference evidence="1" key="1">
    <citation type="journal article" date="2014" name="Int. J. Syst. Evol. Microbiol.">
        <title>Complete genome sequence of Corynebacterium casei LMG S-19264T (=DSM 44701T), isolated from a smear-ripened cheese.</title>
        <authorList>
            <consortium name="US DOE Joint Genome Institute (JGI-PGF)"/>
            <person name="Walter F."/>
            <person name="Albersmeier A."/>
            <person name="Kalinowski J."/>
            <person name="Ruckert C."/>
        </authorList>
    </citation>
    <scope>NUCLEOTIDE SEQUENCE</scope>
    <source>
        <strain evidence="1">CGMCC 1.10998</strain>
    </source>
</reference>
<dbReference type="EMBL" id="BMED01000007">
    <property type="protein sequence ID" value="GGC96727.1"/>
    <property type="molecule type" value="Genomic_DNA"/>
</dbReference>
<reference evidence="1" key="2">
    <citation type="submission" date="2020-09" db="EMBL/GenBank/DDBJ databases">
        <authorList>
            <person name="Sun Q."/>
            <person name="Zhou Y."/>
        </authorList>
    </citation>
    <scope>NUCLEOTIDE SEQUENCE</scope>
    <source>
        <strain evidence="1">CGMCC 1.10998</strain>
    </source>
</reference>
<organism evidence="1 2">
    <name type="scientific">Undibacterium terreum</name>
    <dbReference type="NCBI Taxonomy" id="1224302"/>
    <lineage>
        <taxon>Bacteria</taxon>
        <taxon>Pseudomonadati</taxon>
        <taxon>Pseudomonadota</taxon>
        <taxon>Betaproteobacteria</taxon>
        <taxon>Burkholderiales</taxon>
        <taxon>Oxalobacteraceae</taxon>
        <taxon>Undibacterium</taxon>
    </lineage>
</organism>
<evidence type="ECO:0000313" key="1">
    <source>
        <dbReference type="EMBL" id="GGC96727.1"/>
    </source>
</evidence>
<sequence length="50" mass="5649">MAKQLGDKWTIDLKLEQYTQKASLQIFGNGSPGLQDFHARSIQLGLARQF</sequence>
<accession>A0A916V096</accession>
<proteinExistence type="predicted"/>
<dbReference type="RefSeq" id="WP_229751345.1">
    <property type="nucleotide sequence ID" value="NZ_BMED01000007.1"/>
</dbReference>
<comment type="caution">
    <text evidence="1">The sequence shown here is derived from an EMBL/GenBank/DDBJ whole genome shotgun (WGS) entry which is preliminary data.</text>
</comment>
<gene>
    <name evidence="1" type="ORF">GCM10011396_50200</name>
</gene>
<protein>
    <submittedName>
        <fullName evidence="1">Uncharacterized protein</fullName>
    </submittedName>
</protein>
<dbReference type="Proteomes" id="UP000637423">
    <property type="component" value="Unassembled WGS sequence"/>
</dbReference>
<name>A0A916V096_9BURK</name>
<dbReference type="AlphaFoldDB" id="A0A916V096"/>
<keyword evidence="2" id="KW-1185">Reference proteome</keyword>